<organism evidence="8 9">
    <name type="scientific">Callorhinchus milii</name>
    <name type="common">Ghost shark</name>
    <dbReference type="NCBI Taxonomy" id="7868"/>
    <lineage>
        <taxon>Eukaryota</taxon>
        <taxon>Metazoa</taxon>
        <taxon>Chordata</taxon>
        <taxon>Craniata</taxon>
        <taxon>Vertebrata</taxon>
        <taxon>Chondrichthyes</taxon>
        <taxon>Holocephali</taxon>
        <taxon>Chimaeriformes</taxon>
        <taxon>Callorhinchidae</taxon>
        <taxon>Callorhinchus</taxon>
    </lineage>
</organism>
<dbReference type="PANTHER" id="PTHR14487:SF3">
    <property type="entry name" value="ADRENOCORTICAL DYSPLASIA PROTEIN HOMOLOG"/>
    <property type="match status" value="1"/>
</dbReference>
<proteinExistence type="predicted"/>
<evidence type="ECO:0000256" key="2">
    <source>
        <dbReference type="ARBA" id="ARBA00004574"/>
    </source>
</evidence>
<feature type="compositionally biased region" description="Polar residues" evidence="6">
    <location>
        <begin position="308"/>
        <end position="321"/>
    </location>
</feature>
<dbReference type="AlphaFoldDB" id="A0A4W3K3B4"/>
<feature type="compositionally biased region" description="Polar residues" evidence="6">
    <location>
        <begin position="527"/>
        <end position="543"/>
    </location>
</feature>
<evidence type="ECO:0000313" key="9">
    <source>
        <dbReference type="Proteomes" id="UP000314986"/>
    </source>
</evidence>
<comment type="subcellular location">
    <subcellularLocation>
        <location evidence="2">Chromosome</location>
        <location evidence="2">Telomere</location>
    </subcellularLocation>
    <subcellularLocation>
        <location evidence="1">Nucleus</location>
    </subcellularLocation>
</comment>
<reference evidence="8" key="5">
    <citation type="submission" date="2025-09" db="UniProtKB">
        <authorList>
            <consortium name="Ensembl"/>
        </authorList>
    </citation>
    <scope>IDENTIFICATION</scope>
</reference>
<sequence>MPFFLLTQFIPPEKWQKEAEFDPAAVVHLSDLKYTIKAVVTKGAKQELEQEEDDYTFDDIKEKMVILKQFDVHLRVEPELKECEFYLVVEKFKILPAENIRSDVRSCNLDPAVQKRLKEAWENHVKNTTFTEGSCSGISLTNLIDAAMGEEVNSLKDALILCLDASDSSEPSTSTAVFLPSGSQMTGWEALRRKDKKQGNAFTVPETELIISSDQQEILNNLKEWKDDYVYDKDKTSTESAMENSCADTLSHDKKVDAKEKPEAATSSDPWVSVSHLGVNVKSSGAASVLHKTTSEPGRNHVDEDNCGSLSTISQAPSSSGPAIAFQMPDSSTRHDLDKSADLYTEESQGEQSHLELLGTESLLRTHVISADDGRQQTTNIAEPEDNRKNNNRIKAKYNLSKNSISPLQLAAASSSSSTTRLAPTSPIGAGQSRPGATVHETEEARNCVPEAKKRGLSDSEDEESYEILRAVKRKQKDLDSDDELDSCEEDGQAFCQQARAGEYKENWNSSSDETLIEKDDSEEQGNDNCRVSTTSQLGQSSKKQCRWNKLNSPSVFKENGWKNAPETREKMVFASNSSSDIDMVKPTPQPRRRRGVAASGVRPTKTLCSDRQRLPVSHTERGPASHAEHSKDPPLQRHADGSRFQYRYPPPTPEIIAQVNSLRLSPGLLKWAISYLTQPSSTQD</sequence>
<dbReference type="GO" id="GO:0032211">
    <property type="term" value="P:negative regulation of telomere maintenance via telomerase"/>
    <property type="evidence" value="ECO:0007669"/>
    <property type="project" value="TreeGrafter"/>
</dbReference>
<keyword evidence="4" id="KW-0779">Telomere</keyword>
<dbReference type="PANTHER" id="PTHR14487">
    <property type="entry name" value="ADRENOCORTICAL DYSPLASIA PROTEIN ACD"/>
    <property type="match status" value="1"/>
</dbReference>
<dbReference type="Ensembl" id="ENSCMIT00000046712.1">
    <property type="protein sequence ID" value="ENSCMIP00000046056.1"/>
    <property type="gene ID" value="ENSCMIG00000018963.1"/>
</dbReference>
<feature type="compositionally biased region" description="Basic and acidic residues" evidence="6">
    <location>
        <begin position="440"/>
        <end position="458"/>
    </location>
</feature>
<dbReference type="GO" id="GO:0016233">
    <property type="term" value="P:telomere capping"/>
    <property type="evidence" value="ECO:0007669"/>
    <property type="project" value="InterPro"/>
</dbReference>
<evidence type="ECO:0000313" key="8">
    <source>
        <dbReference type="Ensembl" id="ENSCMIP00000046056.1"/>
    </source>
</evidence>
<evidence type="ECO:0000256" key="5">
    <source>
        <dbReference type="ARBA" id="ARBA00023242"/>
    </source>
</evidence>
<dbReference type="Pfam" id="PF10341">
    <property type="entry name" value="TPP1"/>
    <property type="match status" value="1"/>
</dbReference>
<protein>
    <recommendedName>
        <fullName evidence="7">Shelterin complex subunit TPP1/Est3 domain-containing protein</fullName>
    </recommendedName>
</protein>
<dbReference type="InterPro" id="IPR028631">
    <property type="entry name" value="ACD"/>
</dbReference>
<feature type="region of interest" description="Disordered" evidence="6">
    <location>
        <begin position="236"/>
        <end position="270"/>
    </location>
</feature>
<reference evidence="9" key="1">
    <citation type="journal article" date="2006" name="Science">
        <title>Ancient noncoding elements conserved in the human genome.</title>
        <authorList>
            <person name="Venkatesh B."/>
            <person name="Kirkness E.F."/>
            <person name="Loh Y.H."/>
            <person name="Halpern A.L."/>
            <person name="Lee A.P."/>
            <person name="Johnson J."/>
            <person name="Dandona N."/>
            <person name="Viswanathan L.D."/>
            <person name="Tay A."/>
            <person name="Venter J.C."/>
            <person name="Strausberg R.L."/>
            <person name="Brenner S."/>
        </authorList>
    </citation>
    <scope>NUCLEOTIDE SEQUENCE [LARGE SCALE GENOMIC DNA]</scope>
</reference>
<dbReference type="STRING" id="7868.ENSCMIP00000046056"/>
<feature type="region of interest" description="Disordered" evidence="6">
    <location>
        <begin position="371"/>
        <end position="391"/>
    </location>
</feature>
<feature type="domain" description="Shelterin complex subunit TPP1/Est3" evidence="7">
    <location>
        <begin position="22"/>
        <end position="125"/>
    </location>
</feature>
<dbReference type="InParanoid" id="A0A4W3K3B4"/>
<feature type="region of interest" description="Disordered" evidence="6">
    <location>
        <begin position="504"/>
        <end position="547"/>
    </location>
</feature>
<feature type="compositionally biased region" description="Basic and acidic residues" evidence="6">
    <location>
        <begin position="609"/>
        <end position="642"/>
    </location>
</feature>
<dbReference type="GO" id="GO:0007004">
    <property type="term" value="P:telomere maintenance via telomerase"/>
    <property type="evidence" value="ECO:0007669"/>
    <property type="project" value="InterPro"/>
</dbReference>
<dbReference type="OMA" id="EITNDVC"/>
<dbReference type="GeneTree" id="ENSGT00390000004877"/>
<reference evidence="9" key="3">
    <citation type="journal article" date="2014" name="Nature">
        <title>Elephant shark genome provides unique insights into gnathostome evolution.</title>
        <authorList>
            <consortium name="International Elephant Shark Genome Sequencing Consortium"/>
            <person name="Venkatesh B."/>
            <person name="Lee A.P."/>
            <person name="Ravi V."/>
            <person name="Maurya A.K."/>
            <person name="Lian M.M."/>
            <person name="Swann J.B."/>
            <person name="Ohta Y."/>
            <person name="Flajnik M.F."/>
            <person name="Sutoh Y."/>
            <person name="Kasahara M."/>
            <person name="Hoon S."/>
            <person name="Gangu V."/>
            <person name="Roy S.W."/>
            <person name="Irimia M."/>
            <person name="Korzh V."/>
            <person name="Kondrychyn I."/>
            <person name="Lim Z.W."/>
            <person name="Tay B.H."/>
            <person name="Tohari S."/>
            <person name="Kong K.W."/>
            <person name="Ho S."/>
            <person name="Lorente-Galdos B."/>
            <person name="Quilez J."/>
            <person name="Marques-Bonet T."/>
            <person name="Raney B.J."/>
            <person name="Ingham P.W."/>
            <person name="Tay A."/>
            <person name="Hillier L.W."/>
            <person name="Minx P."/>
            <person name="Boehm T."/>
            <person name="Wilson R.K."/>
            <person name="Brenner S."/>
            <person name="Warren W.C."/>
        </authorList>
    </citation>
    <scope>NUCLEOTIDE SEQUENCE [LARGE SCALE GENOMIC DNA]</scope>
</reference>
<feature type="compositionally biased region" description="Polar residues" evidence="6">
    <location>
        <begin position="238"/>
        <end position="248"/>
    </location>
</feature>
<accession>A0A4W3K3B4</accession>
<reference evidence="9" key="2">
    <citation type="journal article" date="2007" name="PLoS Biol.">
        <title>Survey sequencing and comparative analysis of the elephant shark (Callorhinchus milii) genome.</title>
        <authorList>
            <person name="Venkatesh B."/>
            <person name="Kirkness E.F."/>
            <person name="Loh Y.H."/>
            <person name="Halpern A.L."/>
            <person name="Lee A.P."/>
            <person name="Johnson J."/>
            <person name="Dandona N."/>
            <person name="Viswanathan L.D."/>
            <person name="Tay A."/>
            <person name="Venter J.C."/>
            <person name="Strausberg R.L."/>
            <person name="Brenner S."/>
        </authorList>
    </citation>
    <scope>NUCLEOTIDE SEQUENCE [LARGE SCALE GENOMIC DNA]</scope>
</reference>
<evidence type="ECO:0000256" key="1">
    <source>
        <dbReference type="ARBA" id="ARBA00004123"/>
    </source>
</evidence>
<keyword evidence="3" id="KW-0158">Chromosome</keyword>
<feature type="compositionally biased region" description="Basic and acidic residues" evidence="6">
    <location>
        <begin position="250"/>
        <end position="263"/>
    </location>
</feature>
<dbReference type="Gene3D" id="2.40.50.960">
    <property type="match status" value="1"/>
</dbReference>
<dbReference type="InterPro" id="IPR019437">
    <property type="entry name" value="TPP1/Est3"/>
</dbReference>
<dbReference type="GO" id="GO:0005697">
    <property type="term" value="C:telomerase holoenzyme complex"/>
    <property type="evidence" value="ECO:0007669"/>
    <property type="project" value="InterPro"/>
</dbReference>
<name>A0A4W3K3B4_CALMI</name>
<feature type="region of interest" description="Disordered" evidence="6">
    <location>
        <begin position="291"/>
        <end position="336"/>
    </location>
</feature>
<dbReference type="GO" id="GO:0042162">
    <property type="term" value="F:telomeric DNA binding"/>
    <property type="evidence" value="ECO:0007669"/>
    <property type="project" value="InterPro"/>
</dbReference>
<dbReference type="GO" id="GO:0070187">
    <property type="term" value="C:shelterin complex"/>
    <property type="evidence" value="ECO:0007669"/>
    <property type="project" value="InterPro"/>
</dbReference>
<feature type="region of interest" description="Disordered" evidence="6">
    <location>
        <begin position="411"/>
        <end position="464"/>
    </location>
</feature>
<feature type="region of interest" description="Disordered" evidence="6">
    <location>
        <begin position="574"/>
        <end position="653"/>
    </location>
</feature>
<keyword evidence="9" id="KW-1185">Reference proteome</keyword>
<reference evidence="8" key="4">
    <citation type="submission" date="2025-08" db="UniProtKB">
        <authorList>
            <consortium name="Ensembl"/>
        </authorList>
    </citation>
    <scope>IDENTIFICATION</scope>
</reference>
<dbReference type="Proteomes" id="UP000314986">
    <property type="component" value="Unassembled WGS sequence"/>
</dbReference>
<keyword evidence="5" id="KW-0539">Nucleus</keyword>
<evidence type="ECO:0000259" key="7">
    <source>
        <dbReference type="Pfam" id="PF10341"/>
    </source>
</evidence>
<evidence type="ECO:0000256" key="4">
    <source>
        <dbReference type="ARBA" id="ARBA00022895"/>
    </source>
</evidence>
<dbReference type="GO" id="GO:0070198">
    <property type="term" value="P:protein localization to chromosome, telomeric region"/>
    <property type="evidence" value="ECO:0007669"/>
    <property type="project" value="TreeGrafter"/>
</dbReference>
<evidence type="ECO:0000256" key="6">
    <source>
        <dbReference type="SAM" id="MobiDB-lite"/>
    </source>
</evidence>
<feature type="compositionally biased region" description="Low complexity" evidence="6">
    <location>
        <begin position="411"/>
        <end position="427"/>
    </location>
</feature>
<evidence type="ECO:0000256" key="3">
    <source>
        <dbReference type="ARBA" id="ARBA00022454"/>
    </source>
</evidence>